<protein>
    <submittedName>
        <fullName evidence="1">Uncharacterized protein</fullName>
    </submittedName>
</protein>
<proteinExistence type="predicted"/>
<dbReference type="Proteomes" id="UP000887116">
    <property type="component" value="Unassembled WGS sequence"/>
</dbReference>
<organism evidence="1 2">
    <name type="scientific">Trichonephila clavata</name>
    <name type="common">Joro spider</name>
    <name type="synonym">Nephila clavata</name>
    <dbReference type="NCBI Taxonomy" id="2740835"/>
    <lineage>
        <taxon>Eukaryota</taxon>
        <taxon>Metazoa</taxon>
        <taxon>Ecdysozoa</taxon>
        <taxon>Arthropoda</taxon>
        <taxon>Chelicerata</taxon>
        <taxon>Arachnida</taxon>
        <taxon>Araneae</taxon>
        <taxon>Araneomorphae</taxon>
        <taxon>Entelegynae</taxon>
        <taxon>Araneoidea</taxon>
        <taxon>Nephilidae</taxon>
        <taxon>Trichonephila</taxon>
    </lineage>
</organism>
<comment type="caution">
    <text evidence="1">The sequence shown here is derived from an EMBL/GenBank/DDBJ whole genome shotgun (WGS) entry which is preliminary data.</text>
</comment>
<evidence type="ECO:0000313" key="1">
    <source>
        <dbReference type="EMBL" id="GFR09700.1"/>
    </source>
</evidence>
<keyword evidence="2" id="KW-1185">Reference proteome</keyword>
<dbReference type="AlphaFoldDB" id="A0A8X6LH65"/>
<dbReference type="EMBL" id="BMAO01016572">
    <property type="protein sequence ID" value="GFR09700.1"/>
    <property type="molecule type" value="Genomic_DNA"/>
</dbReference>
<evidence type="ECO:0000313" key="2">
    <source>
        <dbReference type="Proteomes" id="UP000887116"/>
    </source>
</evidence>
<accession>A0A8X6LH65</accession>
<reference evidence="1" key="1">
    <citation type="submission" date="2020-07" db="EMBL/GenBank/DDBJ databases">
        <title>Multicomponent nature underlies the extraordinary mechanical properties of spider dragline silk.</title>
        <authorList>
            <person name="Kono N."/>
            <person name="Nakamura H."/>
            <person name="Mori M."/>
            <person name="Yoshida Y."/>
            <person name="Ohtoshi R."/>
            <person name="Malay A.D."/>
            <person name="Moran D.A.P."/>
            <person name="Tomita M."/>
            <person name="Numata K."/>
            <person name="Arakawa K."/>
        </authorList>
    </citation>
    <scope>NUCLEOTIDE SEQUENCE</scope>
</reference>
<name>A0A8X6LH65_TRICU</name>
<sequence>MSQLSYEYHFFKCRRTQKIISIVSRTIRTIFEDELIDEHNNAREAILAREHQLGQMHILKHIVQETDNEIAFNQPHAINLLETLEEIVQVELEDEATEQAMNK</sequence>
<gene>
    <name evidence="1" type="ORF">TNCT_65281</name>
</gene>